<sequence length="50" mass="5760">MVVKGSKEELRKNIDIHTPLIPLLAVPWVPEISNRKHEQVQRCYRSPGVP</sequence>
<reference evidence="1" key="2">
    <citation type="journal article" date="2015" name="Data Brief">
        <title>Shoot transcriptome of the giant reed, Arundo donax.</title>
        <authorList>
            <person name="Barrero R.A."/>
            <person name="Guerrero F.D."/>
            <person name="Moolhuijzen P."/>
            <person name="Goolsby J.A."/>
            <person name="Tidwell J."/>
            <person name="Bellgard S.E."/>
            <person name="Bellgard M.I."/>
        </authorList>
    </citation>
    <scope>NUCLEOTIDE SEQUENCE</scope>
    <source>
        <tissue evidence="1">Shoot tissue taken approximately 20 cm above the soil surface</tissue>
    </source>
</reference>
<organism evidence="1">
    <name type="scientific">Arundo donax</name>
    <name type="common">Giant reed</name>
    <name type="synonym">Donax arundinaceus</name>
    <dbReference type="NCBI Taxonomy" id="35708"/>
    <lineage>
        <taxon>Eukaryota</taxon>
        <taxon>Viridiplantae</taxon>
        <taxon>Streptophyta</taxon>
        <taxon>Embryophyta</taxon>
        <taxon>Tracheophyta</taxon>
        <taxon>Spermatophyta</taxon>
        <taxon>Magnoliopsida</taxon>
        <taxon>Liliopsida</taxon>
        <taxon>Poales</taxon>
        <taxon>Poaceae</taxon>
        <taxon>PACMAD clade</taxon>
        <taxon>Arundinoideae</taxon>
        <taxon>Arundineae</taxon>
        <taxon>Arundo</taxon>
    </lineage>
</organism>
<protein>
    <submittedName>
        <fullName evidence="1">Uncharacterized protein</fullName>
    </submittedName>
</protein>
<name>A0A0A8Y1U0_ARUDO</name>
<dbReference type="AlphaFoldDB" id="A0A0A8Y1U0"/>
<accession>A0A0A8Y1U0</accession>
<reference evidence="1" key="1">
    <citation type="submission" date="2014-09" db="EMBL/GenBank/DDBJ databases">
        <authorList>
            <person name="Magalhaes I.L.F."/>
            <person name="Oliveira U."/>
            <person name="Santos F.R."/>
            <person name="Vidigal T.H.D.A."/>
            <person name="Brescovit A.D."/>
            <person name="Santos A.J."/>
        </authorList>
    </citation>
    <scope>NUCLEOTIDE SEQUENCE</scope>
    <source>
        <tissue evidence="1">Shoot tissue taken approximately 20 cm above the soil surface</tissue>
    </source>
</reference>
<evidence type="ECO:0000313" key="1">
    <source>
        <dbReference type="EMBL" id="JAD19115.1"/>
    </source>
</evidence>
<proteinExistence type="predicted"/>
<dbReference type="EMBL" id="GBRH01278780">
    <property type="protein sequence ID" value="JAD19115.1"/>
    <property type="molecule type" value="Transcribed_RNA"/>
</dbReference>